<dbReference type="OrthoDB" id="2403661at2759"/>
<accession>A0A397I6R7</accession>
<feature type="region of interest" description="Disordered" evidence="1">
    <location>
        <begin position="156"/>
        <end position="186"/>
    </location>
</feature>
<gene>
    <name evidence="2" type="ORF">Glove_292g18</name>
</gene>
<evidence type="ECO:0000313" key="2">
    <source>
        <dbReference type="EMBL" id="RHZ68883.1"/>
    </source>
</evidence>
<comment type="caution">
    <text evidence="2">The sequence shown here is derived from an EMBL/GenBank/DDBJ whole genome shotgun (WGS) entry which is preliminary data.</text>
</comment>
<name>A0A397I6R7_9GLOM</name>
<evidence type="ECO:0000256" key="1">
    <source>
        <dbReference type="SAM" id="MobiDB-lite"/>
    </source>
</evidence>
<protein>
    <submittedName>
        <fullName evidence="2">Uncharacterized protein</fullName>
    </submittedName>
</protein>
<dbReference type="EMBL" id="PQFF01000266">
    <property type="protein sequence ID" value="RHZ68883.1"/>
    <property type="molecule type" value="Genomic_DNA"/>
</dbReference>
<dbReference type="Proteomes" id="UP000266861">
    <property type="component" value="Unassembled WGS sequence"/>
</dbReference>
<dbReference type="AlphaFoldDB" id="A0A397I6R7"/>
<sequence length="186" mass="21531">MDLYITRMYGSKYSAVKDLGIGATNVGKKVIRKGWIDREKVSVTLSNIFESGKLKSLPRYLNETFTNFIIIDKSEYNLVLGSSWLTGNALWEKKGKCYWKEDSIEILPRLLHIFYEMLFPKLIGIDRDRDIILTRFSDKNMENSLIDLSEYYDSEYSETESESSDSRIESEFSDSEAENVPFPVIS</sequence>
<organism evidence="2 3">
    <name type="scientific">Diversispora epigaea</name>
    <dbReference type="NCBI Taxonomy" id="1348612"/>
    <lineage>
        <taxon>Eukaryota</taxon>
        <taxon>Fungi</taxon>
        <taxon>Fungi incertae sedis</taxon>
        <taxon>Mucoromycota</taxon>
        <taxon>Glomeromycotina</taxon>
        <taxon>Glomeromycetes</taxon>
        <taxon>Diversisporales</taxon>
        <taxon>Diversisporaceae</taxon>
        <taxon>Diversispora</taxon>
    </lineage>
</organism>
<reference evidence="2 3" key="1">
    <citation type="submission" date="2018-08" db="EMBL/GenBank/DDBJ databases">
        <title>Genome and evolution of the arbuscular mycorrhizal fungus Diversispora epigaea (formerly Glomus versiforme) and its bacterial endosymbionts.</title>
        <authorList>
            <person name="Sun X."/>
            <person name="Fei Z."/>
            <person name="Harrison M."/>
        </authorList>
    </citation>
    <scope>NUCLEOTIDE SEQUENCE [LARGE SCALE GENOMIC DNA]</scope>
    <source>
        <strain evidence="2 3">IT104</strain>
    </source>
</reference>
<evidence type="ECO:0000313" key="3">
    <source>
        <dbReference type="Proteomes" id="UP000266861"/>
    </source>
</evidence>
<proteinExistence type="predicted"/>
<keyword evidence="3" id="KW-1185">Reference proteome</keyword>